<evidence type="ECO:0000256" key="1">
    <source>
        <dbReference type="SAM" id="MobiDB-lite"/>
    </source>
</evidence>
<feature type="region of interest" description="Disordered" evidence="1">
    <location>
        <begin position="28"/>
        <end position="76"/>
    </location>
</feature>
<accession>A0A514EFL6</accession>
<proteinExistence type="predicted"/>
<evidence type="ECO:0000313" key="3">
    <source>
        <dbReference type="EMBL" id="QDI04824.1"/>
    </source>
</evidence>
<organism evidence="3 4">
    <name type="scientific">Xanthomonas cerealis pv. cerealis</name>
    <dbReference type="NCBI Taxonomy" id="152263"/>
    <lineage>
        <taxon>Bacteria</taxon>
        <taxon>Pseudomonadati</taxon>
        <taxon>Pseudomonadota</taxon>
        <taxon>Gammaproteobacteria</taxon>
        <taxon>Lysobacterales</taxon>
        <taxon>Lysobacteraceae</taxon>
        <taxon>Xanthomonas</taxon>
        <taxon>Xanthomonas translucens group</taxon>
        <taxon>Xanthomonas cerealis</taxon>
    </lineage>
</organism>
<dbReference type="AlphaFoldDB" id="A0A514EFL6"/>
<keyword evidence="2" id="KW-0732">Signal</keyword>
<evidence type="ECO:0000256" key="2">
    <source>
        <dbReference type="SAM" id="SignalP"/>
    </source>
</evidence>
<protein>
    <submittedName>
        <fullName evidence="3">Uncharacterized protein</fullName>
    </submittedName>
</protein>
<name>A0A514EFL6_9XANT</name>
<sequence length="76" mass="7662">MSKSLSIGLLAPRLAACADTSQAPAATCAQHASPQVPAARATASTTGGQRGEGKPYEIADSEVWNAPDQPDPVTAT</sequence>
<evidence type="ECO:0000313" key="4">
    <source>
        <dbReference type="Proteomes" id="UP000319349"/>
    </source>
</evidence>
<dbReference type="RefSeq" id="WP_141696337.1">
    <property type="nucleotide sequence ID" value="NZ_CM003052.1"/>
</dbReference>
<dbReference type="EMBL" id="CP038228">
    <property type="protein sequence ID" value="QDI04824.1"/>
    <property type="molecule type" value="Genomic_DNA"/>
</dbReference>
<feature type="chain" id="PRO_5022054806" evidence="2">
    <location>
        <begin position="19"/>
        <end position="76"/>
    </location>
</feature>
<dbReference type="Proteomes" id="UP000319349">
    <property type="component" value="Chromosome"/>
</dbReference>
<keyword evidence="4" id="KW-1185">Reference proteome</keyword>
<feature type="signal peptide" evidence="2">
    <location>
        <begin position="1"/>
        <end position="18"/>
    </location>
</feature>
<gene>
    <name evidence="3" type="ORF">E4A48_15020</name>
</gene>
<reference evidence="3 4" key="1">
    <citation type="submission" date="2019-03" db="EMBL/GenBank/DDBJ databases">
        <title>Tal1 in Xanthomonas translucens pv. cerealis Contributes to Virulence in Bacterial Leaf Streak of Wheat.</title>
        <authorList>
            <person name="Shah S.M.A."/>
            <person name="Haq F."/>
            <person name="Ma W."/>
            <person name="Xu X."/>
            <person name="Wang S."/>
            <person name="Xu Z."/>
            <person name="Zou L."/>
            <person name="Zhu B."/>
            <person name="Chen G."/>
        </authorList>
    </citation>
    <scope>NUCLEOTIDE SEQUENCE [LARGE SCALE GENOMIC DNA]</scope>
    <source>
        <strain evidence="3 4">01</strain>
    </source>
</reference>